<feature type="transmembrane region" description="Helical" evidence="1">
    <location>
        <begin position="154"/>
        <end position="173"/>
    </location>
</feature>
<keyword evidence="1" id="KW-0472">Membrane</keyword>
<keyword evidence="1" id="KW-0812">Transmembrane</keyword>
<organism evidence="3 4">
    <name type="scientific">Streptomyces indicus</name>
    <dbReference type="NCBI Taxonomy" id="417292"/>
    <lineage>
        <taxon>Bacteria</taxon>
        <taxon>Bacillati</taxon>
        <taxon>Actinomycetota</taxon>
        <taxon>Actinomycetes</taxon>
        <taxon>Kitasatosporales</taxon>
        <taxon>Streptomycetaceae</taxon>
        <taxon>Streptomyces</taxon>
    </lineage>
</organism>
<sequence length="180" mass="17722">MRTARLLAVSALTAATVAAAAPTAWAESASVTPRTVSPGSTVTINVECGFTQTSSTPNTITANSQAFANGTATLHLVGSGGMPGAGGQYQGTARIAGASHFTNSGPNPVGSNSEWSVDGSCPGGGQWNASFTVHRTPGGVHGGIGGTFTESTTAIATGAVLVAGALGATIMTIRRRSTES</sequence>
<dbReference type="Proteomes" id="UP000199155">
    <property type="component" value="Unassembled WGS sequence"/>
</dbReference>
<feature type="chain" id="PRO_5038990065" description="Neocarzinostatin family protein" evidence="2">
    <location>
        <begin position="27"/>
        <end position="180"/>
    </location>
</feature>
<evidence type="ECO:0000313" key="3">
    <source>
        <dbReference type="EMBL" id="SDL00532.1"/>
    </source>
</evidence>
<dbReference type="EMBL" id="FNFF01000016">
    <property type="protein sequence ID" value="SDL00532.1"/>
    <property type="molecule type" value="Genomic_DNA"/>
</dbReference>
<keyword evidence="4" id="KW-1185">Reference proteome</keyword>
<dbReference type="AlphaFoldDB" id="A0A1G9GIV0"/>
<gene>
    <name evidence="3" type="ORF">SAMN05421806_11620</name>
</gene>
<reference evidence="3 4" key="1">
    <citation type="submission" date="2016-10" db="EMBL/GenBank/DDBJ databases">
        <authorList>
            <person name="de Groot N.N."/>
        </authorList>
    </citation>
    <scope>NUCLEOTIDE SEQUENCE [LARGE SCALE GENOMIC DNA]</scope>
    <source>
        <strain evidence="3 4">CGMCC 4.5727</strain>
    </source>
</reference>
<feature type="signal peptide" evidence="2">
    <location>
        <begin position="1"/>
        <end position="26"/>
    </location>
</feature>
<keyword evidence="2" id="KW-0732">Signal</keyword>
<keyword evidence="1" id="KW-1133">Transmembrane helix</keyword>
<dbReference type="OrthoDB" id="4335730at2"/>
<accession>A0A1G9GIV0</accession>
<dbReference type="STRING" id="417292.SAMN05421806_11620"/>
<evidence type="ECO:0000256" key="1">
    <source>
        <dbReference type="SAM" id="Phobius"/>
    </source>
</evidence>
<evidence type="ECO:0000313" key="4">
    <source>
        <dbReference type="Proteomes" id="UP000199155"/>
    </source>
</evidence>
<evidence type="ECO:0000256" key="2">
    <source>
        <dbReference type="SAM" id="SignalP"/>
    </source>
</evidence>
<protein>
    <recommendedName>
        <fullName evidence="5">Neocarzinostatin family protein</fullName>
    </recommendedName>
</protein>
<evidence type="ECO:0008006" key="5">
    <source>
        <dbReference type="Google" id="ProtNLM"/>
    </source>
</evidence>
<proteinExistence type="predicted"/>
<name>A0A1G9GIV0_9ACTN</name>
<dbReference type="RefSeq" id="WP_093615625.1">
    <property type="nucleotide sequence ID" value="NZ_FNFF01000016.1"/>
</dbReference>